<protein>
    <submittedName>
        <fullName evidence="3">Uncharacterized protein</fullName>
    </submittedName>
</protein>
<evidence type="ECO:0000256" key="1">
    <source>
        <dbReference type="SAM" id="Coils"/>
    </source>
</evidence>
<keyword evidence="1" id="KW-0175">Coiled coil</keyword>
<evidence type="ECO:0000313" key="4">
    <source>
        <dbReference type="Proteomes" id="UP000663760"/>
    </source>
</evidence>
<dbReference type="EMBL" id="LR746278">
    <property type="protein sequence ID" value="CAA7409006.1"/>
    <property type="molecule type" value="Genomic_DNA"/>
</dbReference>
<keyword evidence="4" id="KW-1185">Reference proteome</keyword>
<sequence>MIETKAVESEIFLEKIDKVMKDVKFLMDKSSTAPAQAFEQSMHGPDMTACTLCSSYEHVEIECPRMKGPFQPILRPQNFQSTQPTHPAQNKATLATNELLKQMLQEQKEQMQELRIEMEKMKMMVGG</sequence>
<evidence type="ECO:0000313" key="2">
    <source>
        <dbReference type="EMBL" id="CAA7409006.1"/>
    </source>
</evidence>
<organism evidence="3 4">
    <name type="scientific">Spirodela intermedia</name>
    <name type="common">Intermediate duckweed</name>
    <dbReference type="NCBI Taxonomy" id="51605"/>
    <lineage>
        <taxon>Eukaryota</taxon>
        <taxon>Viridiplantae</taxon>
        <taxon>Streptophyta</taxon>
        <taxon>Embryophyta</taxon>
        <taxon>Tracheophyta</taxon>
        <taxon>Spermatophyta</taxon>
        <taxon>Magnoliopsida</taxon>
        <taxon>Liliopsida</taxon>
        <taxon>Araceae</taxon>
        <taxon>Lemnoideae</taxon>
        <taxon>Spirodela</taxon>
    </lineage>
</organism>
<gene>
    <name evidence="2" type="ORF">SI8410_15019684</name>
    <name evidence="3" type="ORF">SI8410_15019694</name>
</gene>
<proteinExistence type="predicted"/>
<dbReference type="Proteomes" id="UP000663760">
    <property type="component" value="Chromosome 15"/>
</dbReference>
<feature type="coiled-coil region" evidence="1">
    <location>
        <begin position="90"/>
        <end position="124"/>
    </location>
</feature>
<dbReference type="EMBL" id="LR746278">
    <property type="protein sequence ID" value="CAA7409016.1"/>
    <property type="molecule type" value="Genomic_DNA"/>
</dbReference>
<reference evidence="3" key="1">
    <citation type="submission" date="2020-02" db="EMBL/GenBank/DDBJ databases">
        <authorList>
            <person name="Scholz U."/>
            <person name="Mascher M."/>
            <person name="Fiebig A."/>
        </authorList>
    </citation>
    <scope>NUCLEOTIDE SEQUENCE</scope>
</reference>
<name>A0A7I8LH57_SPIIN</name>
<accession>A0A7I8LH57</accession>
<dbReference type="AlphaFoldDB" id="A0A7I8LH57"/>
<evidence type="ECO:0000313" key="3">
    <source>
        <dbReference type="EMBL" id="CAA7409016.1"/>
    </source>
</evidence>